<dbReference type="PROSITE" id="PS00856">
    <property type="entry name" value="GUANYLATE_KINASE_1"/>
    <property type="match status" value="1"/>
</dbReference>
<dbReference type="InterPro" id="IPR008144">
    <property type="entry name" value="Guanylate_kin-like_dom"/>
</dbReference>
<dbReference type="Gene3D" id="3.40.50.300">
    <property type="entry name" value="P-loop containing nucleotide triphosphate hydrolases"/>
    <property type="match status" value="1"/>
</dbReference>
<dbReference type="RefSeq" id="WP_015753121.1">
    <property type="nucleotide sequence ID" value="NC_013222.1"/>
</dbReference>
<sequence length="216" mass="24227">MAGGKLIVFSAPSGSGKTTIVRHLLEQPNLNLAFSVSATSRPRRPKEKHGEHYYFMTVSEFKQHIKNGDFLEWEEVYRDNFYGTLKSEVERLWAEGKNVIFDIDVAGGLRIKKKFPDQTLAVFVKPPSVDELKIRLKKRSTESDEKINMRIAKASVELATAPQFDRIIKNYDLEVALKEARDLVAGYVGEAEPGENRAKTRDLDAGGNGTDAKNPS</sequence>
<dbReference type="GO" id="GO:0005829">
    <property type="term" value="C:cytosol"/>
    <property type="evidence" value="ECO:0007669"/>
    <property type="project" value="TreeGrafter"/>
</dbReference>
<evidence type="ECO:0000313" key="16">
    <source>
        <dbReference type="EMBL" id="EAR16364.1"/>
    </source>
</evidence>
<dbReference type="InterPro" id="IPR008145">
    <property type="entry name" value="GK/Ca_channel_bsu"/>
</dbReference>
<accession>A4CHF6</accession>
<dbReference type="NCBIfam" id="TIGR03263">
    <property type="entry name" value="guanyl_kin"/>
    <property type="match status" value="1"/>
</dbReference>
<name>A4CHF6_ROBBH</name>
<dbReference type="KEGG" id="rbi:RB2501_05680"/>
<evidence type="ECO:0000256" key="3">
    <source>
        <dbReference type="ARBA" id="ARBA00005790"/>
    </source>
</evidence>
<dbReference type="EC" id="2.7.4.8" evidence="4 13"/>
<comment type="catalytic activity">
    <reaction evidence="12 13">
        <text>GMP + ATP = GDP + ADP</text>
        <dbReference type="Rhea" id="RHEA:20780"/>
        <dbReference type="ChEBI" id="CHEBI:30616"/>
        <dbReference type="ChEBI" id="CHEBI:58115"/>
        <dbReference type="ChEBI" id="CHEBI:58189"/>
        <dbReference type="ChEBI" id="CHEBI:456216"/>
        <dbReference type="EC" id="2.7.4.8"/>
    </reaction>
</comment>
<evidence type="ECO:0000256" key="4">
    <source>
        <dbReference type="ARBA" id="ARBA00012961"/>
    </source>
</evidence>
<dbReference type="PANTHER" id="PTHR23117">
    <property type="entry name" value="GUANYLATE KINASE-RELATED"/>
    <property type="match status" value="1"/>
</dbReference>
<evidence type="ECO:0000256" key="8">
    <source>
        <dbReference type="ARBA" id="ARBA00022741"/>
    </source>
</evidence>
<evidence type="ECO:0000256" key="11">
    <source>
        <dbReference type="ARBA" id="ARBA00030128"/>
    </source>
</evidence>
<dbReference type="InterPro" id="IPR017665">
    <property type="entry name" value="Guanylate_kinase"/>
</dbReference>
<evidence type="ECO:0000256" key="10">
    <source>
        <dbReference type="ARBA" id="ARBA00022840"/>
    </source>
</evidence>
<dbReference type="Proteomes" id="UP000009049">
    <property type="component" value="Chromosome"/>
</dbReference>
<comment type="subcellular location">
    <subcellularLocation>
        <location evidence="2 13">Cytoplasm</location>
    </subcellularLocation>
</comment>
<keyword evidence="7 13" id="KW-0808">Transferase</keyword>
<dbReference type="EMBL" id="CP001712">
    <property type="protein sequence ID" value="EAR16364.1"/>
    <property type="molecule type" value="Genomic_DNA"/>
</dbReference>
<dbReference type="Pfam" id="PF00625">
    <property type="entry name" value="Guanylate_kin"/>
    <property type="match status" value="1"/>
</dbReference>
<comment type="function">
    <text evidence="1 13">Essential for recycling GMP and indirectly, cGMP.</text>
</comment>
<keyword evidence="17" id="KW-1185">Reference proteome</keyword>
<keyword evidence="9 13" id="KW-0418">Kinase</keyword>
<dbReference type="AlphaFoldDB" id="A4CHF6"/>
<evidence type="ECO:0000256" key="7">
    <source>
        <dbReference type="ARBA" id="ARBA00022679"/>
    </source>
</evidence>
<feature type="domain" description="Guanylate kinase-like" evidence="15">
    <location>
        <begin position="4"/>
        <end position="185"/>
    </location>
</feature>
<dbReference type="GO" id="GO:0004385">
    <property type="term" value="F:GMP kinase activity"/>
    <property type="evidence" value="ECO:0007669"/>
    <property type="project" value="UniProtKB-UniRule"/>
</dbReference>
<feature type="region of interest" description="Disordered" evidence="14">
    <location>
        <begin position="188"/>
        <end position="216"/>
    </location>
</feature>
<evidence type="ECO:0000256" key="9">
    <source>
        <dbReference type="ARBA" id="ARBA00022777"/>
    </source>
</evidence>
<dbReference type="eggNOG" id="COG0194">
    <property type="taxonomic scope" value="Bacteria"/>
</dbReference>
<dbReference type="SMART" id="SM00072">
    <property type="entry name" value="GuKc"/>
    <property type="match status" value="1"/>
</dbReference>
<dbReference type="PANTHER" id="PTHR23117:SF13">
    <property type="entry name" value="GUANYLATE KINASE"/>
    <property type="match status" value="1"/>
</dbReference>
<dbReference type="Gene3D" id="3.30.63.10">
    <property type="entry name" value="Guanylate Kinase phosphate binding domain"/>
    <property type="match status" value="1"/>
</dbReference>
<evidence type="ECO:0000256" key="14">
    <source>
        <dbReference type="SAM" id="MobiDB-lite"/>
    </source>
</evidence>
<evidence type="ECO:0000256" key="6">
    <source>
        <dbReference type="ARBA" id="ARBA00022490"/>
    </source>
</evidence>
<evidence type="ECO:0000313" key="17">
    <source>
        <dbReference type="Proteomes" id="UP000009049"/>
    </source>
</evidence>
<dbReference type="STRING" id="313596.RB2501_05680"/>
<proteinExistence type="inferred from homology"/>
<reference evidence="16 17" key="1">
    <citation type="journal article" date="2009" name="J. Bacteriol.">
        <title>Complete genome sequence of Robiginitalea biformata HTCC2501.</title>
        <authorList>
            <person name="Oh H.M."/>
            <person name="Giovannoni S.J."/>
            <person name="Lee K."/>
            <person name="Ferriera S."/>
            <person name="Johnson J."/>
            <person name="Cho J.C."/>
        </authorList>
    </citation>
    <scope>NUCLEOTIDE SEQUENCE [LARGE SCALE GENOMIC DNA]</scope>
    <source>
        <strain evidence="17">ATCC BAA-864 / HTCC2501 / KCTC 12146</strain>
    </source>
</reference>
<gene>
    <name evidence="13" type="primary">gmk</name>
    <name evidence="16" type="ordered locus">RB2501_05680</name>
</gene>
<organism evidence="16 17">
    <name type="scientific">Robiginitalea biformata (strain ATCC BAA-864 / DSM 15991 / KCTC 12146 / HTCC2501)</name>
    <dbReference type="NCBI Taxonomy" id="313596"/>
    <lineage>
        <taxon>Bacteria</taxon>
        <taxon>Pseudomonadati</taxon>
        <taxon>Bacteroidota</taxon>
        <taxon>Flavobacteriia</taxon>
        <taxon>Flavobacteriales</taxon>
        <taxon>Flavobacteriaceae</taxon>
        <taxon>Robiginitalea</taxon>
    </lineage>
</organism>
<evidence type="ECO:0000256" key="2">
    <source>
        <dbReference type="ARBA" id="ARBA00004496"/>
    </source>
</evidence>
<protein>
    <recommendedName>
        <fullName evidence="5 13">Guanylate kinase</fullName>
        <ecNumber evidence="4 13">2.7.4.8</ecNumber>
    </recommendedName>
    <alternativeName>
        <fullName evidence="11 13">GMP kinase</fullName>
    </alternativeName>
</protein>
<dbReference type="InterPro" id="IPR020590">
    <property type="entry name" value="Guanylate_kinase_CS"/>
</dbReference>
<evidence type="ECO:0000256" key="1">
    <source>
        <dbReference type="ARBA" id="ARBA00003531"/>
    </source>
</evidence>
<evidence type="ECO:0000256" key="5">
    <source>
        <dbReference type="ARBA" id="ARBA00016296"/>
    </source>
</evidence>
<dbReference type="HAMAP" id="MF_00328">
    <property type="entry name" value="Guanylate_kinase"/>
    <property type="match status" value="1"/>
</dbReference>
<dbReference type="FunFam" id="3.30.63.10:FF:000005">
    <property type="entry name" value="Guanylate kinase"/>
    <property type="match status" value="1"/>
</dbReference>
<feature type="compositionally biased region" description="Basic and acidic residues" evidence="14">
    <location>
        <begin position="194"/>
        <end position="204"/>
    </location>
</feature>
<dbReference type="GO" id="GO:0005524">
    <property type="term" value="F:ATP binding"/>
    <property type="evidence" value="ECO:0007669"/>
    <property type="project" value="UniProtKB-UniRule"/>
</dbReference>
<dbReference type="CDD" id="cd00071">
    <property type="entry name" value="GMPK"/>
    <property type="match status" value="1"/>
</dbReference>
<dbReference type="HOGENOM" id="CLU_001715_1_1_10"/>
<keyword evidence="10 13" id="KW-0067">ATP-binding</keyword>
<dbReference type="OrthoDB" id="9808150at2"/>
<dbReference type="InterPro" id="IPR027417">
    <property type="entry name" value="P-loop_NTPase"/>
</dbReference>
<keyword evidence="8 13" id="KW-0547">Nucleotide-binding</keyword>
<comment type="similarity">
    <text evidence="3 13">Belongs to the guanylate kinase family.</text>
</comment>
<feature type="binding site" evidence="13">
    <location>
        <begin position="11"/>
        <end position="18"/>
    </location>
    <ligand>
        <name>ATP</name>
        <dbReference type="ChEBI" id="CHEBI:30616"/>
    </ligand>
</feature>
<evidence type="ECO:0000256" key="12">
    <source>
        <dbReference type="ARBA" id="ARBA00048594"/>
    </source>
</evidence>
<evidence type="ECO:0000259" key="15">
    <source>
        <dbReference type="PROSITE" id="PS50052"/>
    </source>
</evidence>
<dbReference type="SUPFAM" id="SSF52540">
    <property type="entry name" value="P-loop containing nucleoside triphosphate hydrolases"/>
    <property type="match status" value="1"/>
</dbReference>
<keyword evidence="6 13" id="KW-0963">Cytoplasm</keyword>
<evidence type="ECO:0000256" key="13">
    <source>
        <dbReference type="HAMAP-Rule" id="MF_00328"/>
    </source>
</evidence>
<dbReference type="PROSITE" id="PS50052">
    <property type="entry name" value="GUANYLATE_KINASE_2"/>
    <property type="match status" value="1"/>
</dbReference>